<accession>A0A2M9YTJ5</accession>
<evidence type="ECO:0000313" key="4">
    <source>
        <dbReference type="Proteomes" id="UP000232188"/>
    </source>
</evidence>
<dbReference type="EMBL" id="NPDU01000023">
    <property type="protein sequence ID" value="PJZ61964.1"/>
    <property type="molecule type" value="Genomic_DNA"/>
</dbReference>
<evidence type="ECO:0000313" key="2">
    <source>
        <dbReference type="EMBL" id="PJZ61964.1"/>
    </source>
</evidence>
<dbReference type="EMBL" id="NPDV01000002">
    <property type="protein sequence ID" value="PJZ54858.1"/>
    <property type="molecule type" value="Genomic_DNA"/>
</dbReference>
<comment type="caution">
    <text evidence="1">The sequence shown here is derived from an EMBL/GenBank/DDBJ whole genome shotgun (WGS) entry which is preliminary data.</text>
</comment>
<gene>
    <name evidence="2" type="ORF">CH376_10465</name>
    <name evidence="1" type="ORF">CH380_03885</name>
</gene>
<dbReference type="AlphaFoldDB" id="A0A2M9YTJ5"/>
<evidence type="ECO:0000313" key="3">
    <source>
        <dbReference type="Proteomes" id="UP000232149"/>
    </source>
</evidence>
<keyword evidence="3" id="KW-1185">Reference proteome</keyword>
<dbReference type="Proteomes" id="UP000232149">
    <property type="component" value="Unassembled WGS sequence"/>
</dbReference>
<protein>
    <submittedName>
        <fullName evidence="1">Uncharacterized protein</fullName>
    </submittedName>
</protein>
<sequence length="78" mass="9111">MIFLGLIFFNSNCSSSNRESSQENSNLQPEVDPCLEDRKKFCENQPSRRGITRECMLQNAYYLSPDCKVYLIKKGRIR</sequence>
<reference evidence="3 4" key="1">
    <citation type="submission" date="2017-07" db="EMBL/GenBank/DDBJ databases">
        <title>Leptospira spp. isolated from tropical soils.</title>
        <authorList>
            <person name="Thibeaux R."/>
            <person name="Iraola G."/>
            <person name="Ferres I."/>
            <person name="Bierque E."/>
            <person name="Girault D."/>
            <person name="Soupe-Gilbert M.-E."/>
            <person name="Picardeau M."/>
            <person name="Goarant C."/>
        </authorList>
    </citation>
    <scope>NUCLEOTIDE SEQUENCE [LARGE SCALE GENOMIC DNA]</scope>
    <source>
        <strain evidence="1 4">FH2-B-C1</strain>
        <strain evidence="2 3">FH2-B-D1</strain>
    </source>
</reference>
<name>A0A2M9YTJ5_9LEPT</name>
<evidence type="ECO:0000313" key="1">
    <source>
        <dbReference type="EMBL" id="PJZ54858.1"/>
    </source>
</evidence>
<dbReference type="Proteomes" id="UP000232188">
    <property type="component" value="Unassembled WGS sequence"/>
</dbReference>
<organism evidence="1 4">
    <name type="scientific">Leptospira adleri</name>
    <dbReference type="NCBI Taxonomy" id="2023186"/>
    <lineage>
        <taxon>Bacteria</taxon>
        <taxon>Pseudomonadati</taxon>
        <taxon>Spirochaetota</taxon>
        <taxon>Spirochaetia</taxon>
        <taxon>Leptospirales</taxon>
        <taxon>Leptospiraceae</taxon>
        <taxon>Leptospira</taxon>
    </lineage>
</organism>
<proteinExistence type="predicted"/>